<dbReference type="Proteomes" id="UP001207408">
    <property type="component" value="Unassembled WGS sequence"/>
</dbReference>
<accession>A0AAE3MEI1</accession>
<dbReference type="AlphaFoldDB" id="A0AAE3MEI1"/>
<reference evidence="1" key="1">
    <citation type="submission" date="2022-10" db="EMBL/GenBank/DDBJ databases">
        <authorList>
            <person name="Yu W.X."/>
        </authorList>
    </citation>
    <scope>NUCLEOTIDE SEQUENCE</scope>
    <source>
        <strain evidence="1">D04</strain>
    </source>
</reference>
<organism evidence="1 2">
    <name type="scientific">Plebeiibacterium marinum</name>
    <dbReference type="NCBI Taxonomy" id="2992111"/>
    <lineage>
        <taxon>Bacteria</taxon>
        <taxon>Pseudomonadati</taxon>
        <taxon>Bacteroidota</taxon>
        <taxon>Bacteroidia</taxon>
        <taxon>Marinilabiliales</taxon>
        <taxon>Marinilabiliaceae</taxon>
        <taxon>Plebeiibacterium</taxon>
    </lineage>
</organism>
<name>A0AAE3MEI1_9BACT</name>
<evidence type="ECO:0008006" key="3">
    <source>
        <dbReference type="Google" id="ProtNLM"/>
    </source>
</evidence>
<keyword evidence="2" id="KW-1185">Reference proteome</keyword>
<evidence type="ECO:0000313" key="1">
    <source>
        <dbReference type="EMBL" id="MCW3806054.1"/>
    </source>
</evidence>
<protein>
    <recommendedName>
        <fullName evidence="3">DUF4292 domain-containing protein</fullName>
    </recommendedName>
</protein>
<comment type="caution">
    <text evidence="1">The sequence shown here is derived from an EMBL/GenBank/DDBJ whole genome shotgun (WGS) entry which is preliminary data.</text>
</comment>
<dbReference type="RefSeq" id="WP_301199426.1">
    <property type="nucleotide sequence ID" value="NZ_JAPDPI010000019.1"/>
</dbReference>
<sequence length="195" mass="22315">MKIYLTIFFLLSNLLCHSINISKEGQSTSSEIEQPLLRGHKTALYKAKMQVFGKVFSGLVLFKYNQSQKDYNIVLLTEVGITLCEFYCVDNNIVVKKASSLFQSKMAQKTLSEDFSYLIYNVGKVKKVANGKYKNLQKIRYTLDVDGELEQIRKRRLINGVIVNLEDYSKGVPSGIHFKHRGIKFDMKLSLLKVS</sequence>
<dbReference type="EMBL" id="JAPDPI010000019">
    <property type="protein sequence ID" value="MCW3806054.1"/>
    <property type="molecule type" value="Genomic_DNA"/>
</dbReference>
<gene>
    <name evidence="1" type="ORF">OM074_10480</name>
</gene>
<evidence type="ECO:0000313" key="2">
    <source>
        <dbReference type="Proteomes" id="UP001207408"/>
    </source>
</evidence>
<proteinExistence type="predicted"/>